<dbReference type="Pfam" id="PF01026">
    <property type="entry name" value="TatD_DNase"/>
    <property type="match status" value="1"/>
</dbReference>
<dbReference type="AlphaFoldDB" id="A0A381EBQ7"/>
<dbReference type="GO" id="GO:0016788">
    <property type="term" value="F:hydrolase activity, acting on ester bonds"/>
    <property type="evidence" value="ECO:0007669"/>
    <property type="project" value="InterPro"/>
</dbReference>
<name>A0A381EBQ7_9GAMM</name>
<dbReference type="GO" id="GO:0005829">
    <property type="term" value="C:cytosol"/>
    <property type="evidence" value="ECO:0007669"/>
    <property type="project" value="TreeGrafter"/>
</dbReference>
<evidence type="ECO:0000256" key="2">
    <source>
        <dbReference type="ARBA" id="ARBA00022723"/>
    </source>
</evidence>
<dbReference type="SUPFAM" id="SSF51556">
    <property type="entry name" value="Metallo-dependent hydrolases"/>
    <property type="match status" value="1"/>
</dbReference>
<dbReference type="EMBL" id="UFUW01000001">
    <property type="protein sequence ID" value="SUX24458.1"/>
    <property type="molecule type" value="Genomic_DNA"/>
</dbReference>
<dbReference type="PIRSF" id="PIRSF005902">
    <property type="entry name" value="DNase_TatD"/>
    <property type="match status" value="1"/>
</dbReference>
<reference evidence="5 6" key="1">
    <citation type="submission" date="2018-06" db="EMBL/GenBank/DDBJ databases">
        <authorList>
            <consortium name="Pathogen Informatics"/>
            <person name="Doyle S."/>
        </authorList>
    </citation>
    <scope>NUCLEOTIDE SEQUENCE [LARGE SCALE GENOMIC DNA]</scope>
    <source>
        <strain evidence="5 6">NCTC13294</strain>
    </source>
</reference>
<feature type="binding site" evidence="4">
    <location>
        <position position="206"/>
    </location>
    <ligand>
        <name>a divalent metal cation</name>
        <dbReference type="ChEBI" id="CHEBI:60240"/>
        <label>1</label>
    </ligand>
</feature>
<accession>A0A381EBQ7</accession>
<dbReference type="InterPro" id="IPR018228">
    <property type="entry name" value="DNase_TatD-rel_CS"/>
</dbReference>
<keyword evidence="6" id="KW-1185">Reference proteome</keyword>
<feature type="binding site" evidence="4">
    <location>
        <position position="155"/>
    </location>
    <ligand>
        <name>a divalent metal cation</name>
        <dbReference type="ChEBI" id="CHEBI:60240"/>
        <label>2</label>
    </ligand>
</feature>
<evidence type="ECO:0000256" key="3">
    <source>
        <dbReference type="ARBA" id="ARBA00022801"/>
    </source>
</evidence>
<evidence type="ECO:0000313" key="5">
    <source>
        <dbReference type="EMBL" id="SUX24458.1"/>
    </source>
</evidence>
<evidence type="ECO:0000313" key="6">
    <source>
        <dbReference type="Proteomes" id="UP000254572"/>
    </source>
</evidence>
<sequence>MKLIDIGCNLTSKRLLPHLDRILAEAQEAGVIAQIITGSDAASNQTALELANRHSELYATAGYHPHHADGWHAPAHRLLLQTLAREPRCVAVGEMGLDYHRNLARRDNQRRCFTDQLAIAKTVQKPVFLHERAAYADFAAILGDALPELAGAVWHCFTGTRAQMEAMTERGLYIGITGWICDPERGAELRDTVRHIPADRLMLETDAPYLTPKTLNPLPRVNEPRYLPAVLHEVARCRDEDPAALAAQTLANTRRFFGVS</sequence>
<dbReference type="InterPro" id="IPR001130">
    <property type="entry name" value="TatD-like"/>
</dbReference>
<evidence type="ECO:0000256" key="1">
    <source>
        <dbReference type="ARBA" id="ARBA00009275"/>
    </source>
</evidence>
<dbReference type="PROSITE" id="PS01091">
    <property type="entry name" value="TATD_3"/>
    <property type="match status" value="1"/>
</dbReference>
<dbReference type="GO" id="GO:0046872">
    <property type="term" value="F:metal ion binding"/>
    <property type="evidence" value="ECO:0007669"/>
    <property type="project" value="UniProtKB-KW"/>
</dbReference>
<feature type="binding site" evidence="4">
    <location>
        <position position="94"/>
    </location>
    <ligand>
        <name>a divalent metal cation</name>
        <dbReference type="ChEBI" id="CHEBI:60240"/>
        <label>1</label>
    </ligand>
</feature>
<feature type="binding site" evidence="4">
    <location>
        <position position="130"/>
    </location>
    <ligand>
        <name>a divalent metal cation</name>
        <dbReference type="ChEBI" id="CHEBI:60240"/>
        <label>2</label>
    </ligand>
</feature>
<dbReference type="Proteomes" id="UP000254572">
    <property type="component" value="Unassembled WGS sequence"/>
</dbReference>
<keyword evidence="3 5" id="KW-0378">Hydrolase</keyword>
<dbReference type="Gene3D" id="3.20.20.140">
    <property type="entry name" value="Metal-dependent hydrolases"/>
    <property type="match status" value="1"/>
</dbReference>
<protein>
    <submittedName>
        <fullName evidence="5">Deoxyribonuclease TatD</fullName>
        <ecNumber evidence="5">3.1.21.-</ecNumber>
    </submittedName>
</protein>
<dbReference type="EC" id="3.1.21.-" evidence="5"/>
<proteinExistence type="inferred from homology"/>
<dbReference type="OrthoDB" id="9810005at2"/>
<dbReference type="PANTHER" id="PTHR46124">
    <property type="entry name" value="D-AMINOACYL-TRNA DEACYLASE"/>
    <property type="match status" value="1"/>
</dbReference>
<organism evidence="5 6">
    <name type="scientific">Cardiobacterium valvarum</name>
    <dbReference type="NCBI Taxonomy" id="194702"/>
    <lineage>
        <taxon>Bacteria</taxon>
        <taxon>Pseudomonadati</taxon>
        <taxon>Pseudomonadota</taxon>
        <taxon>Gammaproteobacteria</taxon>
        <taxon>Cardiobacteriales</taxon>
        <taxon>Cardiobacteriaceae</taxon>
        <taxon>Cardiobacterium</taxon>
    </lineage>
</organism>
<comment type="similarity">
    <text evidence="1">Belongs to the metallo-dependent hydrolases superfamily. TatD-type hydrolase family.</text>
</comment>
<gene>
    <name evidence="5" type="primary">tatD</name>
    <name evidence="5" type="ORF">NCTC13294_01881</name>
</gene>
<dbReference type="PANTHER" id="PTHR46124:SF3">
    <property type="entry name" value="HYDROLASE"/>
    <property type="match status" value="1"/>
</dbReference>
<keyword evidence="2 4" id="KW-0479">Metal-binding</keyword>
<evidence type="ECO:0000256" key="4">
    <source>
        <dbReference type="PIRSR" id="PIRSR005902-1"/>
    </source>
</evidence>
<dbReference type="InterPro" id="IPR032466">
    <property type="entry name" value="Metal_Hydrolase"/>
</dbReference>
<dbReference type="RefSeq" id="WP_115612083.1">
    <property type="nucleotide sequence ID" value="NZ_JBHLZC010000002.1"/>
</dbReference>
<dbReference type="CDD" id="cd01310">
    <property type="entry name" value="TatD_DNAse"/>
    <property type="match status" value="1"/>
</dbReference>
<dbReference type="FunFam" id="3.20.20.140:FF:000005">
    <property type="entry name" value="TatD family hydrolase"/>
    <property type="match status" value="1"/>
</dbReference>